<organism evidence="2 3">
    <name type="scientific">Vibrio diabolicus</name>
    <dbReference type="NCBI Taxonomy" id="50719"/>
    <lineage>
        <taxon>Bacteria</taxon>
        <taxon>Pseudomonadati</taxon>
        <taxon>Pseudomonadota</taxon>
        <taxon>Gammaproteobacteria</taxon>
        <taxon>Vibrionales</taxon>
        <taxon>Vibrionaceae</taxon>
        <taxon>Vibrio</taxon>
        <taxon>Vibrio diabolicus subgroup</taxon>
    </lineage>
</organism>
<accession>A0AA92LPJ2</accession>
<dbReference type="RefSeq" id="WP_203346306.1">
    <property type="nucleotide sequence ID" value="NZ_CP069194.1"/>
</dbReference>
<feature type="transmembrane region" description="Helical" evidence="1">
    <location>
        <begin position="63"/>
        <end position="80"/>
    </location>
</feature>
<keyword evidence="1" id="KW-0472">Membrane</keyword>
<keyword evidence="1" id="KW-1133">Transmembrane helix</keyword>
<evidence type="ECO:0000313" key="3">
    <source>
        <dbReference type="Proteomes" id="UP000596337"/>
    </source>
</evidence>
<reference evidence="2 3" key="1">
    <citation type="submission" date="2021-01" db="EMBL/GenBank/DDBJ databases">
        <title>Characterization of a novel blaVMB-2- harboring plasmid in Vibrio diabolicus.</title>
        <authorList>
            <person name="Liu M."/>
        </authorList>
    </citation>
    <scope>NUCLEOTIDE SEQUENCE [LARGE SCALE GENOMIC DNA]</scope>
    <source>
        <strain evidence="2 3">SLV18</strain>
        <plasmid evidence="2 3">pSLV18-213K</plasmid>
    </source>
</reference>
<evidence type="ECO:0000313" key="2">
    <source>
        <dbReference type="EMBL" id="QRG81483.1"/>
    </source>
</evidence>
<feature type="transmembrane region" description="Helical" evidence="1">
    <location>
        <begin position="129"/>
        <end position="157"/>
    </location>
</feature>
<proteinExistence type="predicted"/>
<keyword evidence="1" id="KW-0812">Transmembrane</keyword>
<feature type="transmembrane region" description="Helical" evidence="1">
    <location>
        <begin position="164"/>
        <end position="186"/>
    </location>
</feature>
<geneLocation type="plasmid" evidence="2 3">
    <name>pSLV18-213K</name>
</geneLocation>
<evidence type="ECO:0000256" key="1">
    <source>
        <dbReference type="SAM" id="Phobius"/>
    </source>
</evidence>
<dbReference type="EMBL" id="CP069194">
    <property type="protein sequence ID" value="QRG81483.1"/>
    <property type="molecule type" value="Genomic_DNA"/>
</dbReference>
<gene>
    <name evidence="2" type="ORF">JOS67_00485</name>
</gene>
<keyword evidence="2" id="KW-0614">Plasmid</keyword>
<feature type="transmembrane region" description="Helical" evidence="1">
    <location>
        <begin position="206"/>
        <end position="231"/>
    </location>
</feature>
<sequence>MTNTTVAPSTANVASDGSDYEREWTRPVHLIGRISLIGVCISTFLPILYLYFVHDIMPPMDLIIKNVVIITTAFGFIWLIEPIFFYPALGIAGCYQAFLTGNIGTSKLPASAVAQDLTKVEPGSLEAEVISSFAIIGSICTTVGFVALGAVAGTAILDSLSPPVLAAVKSFTVPAVFGALMVQFAIKYPKIIPVAIGVPLFLRVFLGGILPGYLFIIITIASTIAAALYMYQGQLKKA</sequence>
<dbReference type="AlphaFoldDB" id="A0AA92LPJ2"/>
<name>A0AA92LPJ2_9VIBR</name>
<dbReference type="Proteomes" id="UP000596337">
    <property type="component" value="Plasmid pSLV18-213K"/>
</dbReference>
<feature type="transmembrane region" description="Helical" evidence="1">
    <location>
        <begin position="30"/>
        <end position="51"/>
    </location>
</feature>
<protein>
    <submittedName>
        <fullName evidence="2">Uncharacterized protein</fullName>
    </submittedName>
</protein>